<keyword evidence="1" id="KW-0479">Metal-binding</keyword>
<comment type="caution">
    <text evidence="5">The sequence shown here is derived from an EMBL/GenBank/DDBJ whole genome shotgun (WGS) entry which is preliminary data.</text>
</comment>
<feature type="region of interest" description="Disordered" evidence="3">
    <location>
        <begin position="136"/>
        <end position="190"/>
    </location>
</feature>
<dbReference type="PANTHER" id="PTHR45911:SF4">
    <property type="entry name" value="MULTIPLE C2 AND TRANSMEMBRANE DOMAIN-CONTAINING PROTEIN"/>
    <property type="match status" value="1"/>
</dbReference>
<proteinExistence type="predicted"/>
<accession>A0ABR2HVX0</accession>
<reference evidence="5 6" key="1">
    <citation type="submission" date="2024-04" db="EMBL/GenBank/DDBJ databases">
        <title>Tritrichomonas musculus Genome.</title>
        <authorList>
            <person name="Alves-Ferreira E."/>
            <person name="Grigg M."/>
            <person name="Lorenzi H."/>
            <person name="Galac M."/>
        </authorList>
    </citation>
    <scope>NUCLEOTIDE SEQUENCE [LARGE SCALE GENOMIC DNA]</scope>
    <source>
        <strain evidence="5 6">EAF2021</strain>
    </source>
</reference>
<dbReference type="Gene3D" id="2.60.40.150">
    <property type="entry name" value="C2 domain"/>
    <property type="match status" value="1"/>
</dbReference>
<dbReference type="PROSITE" id="PS50004">
    <property type="entry name" value="C2"/>
    <property type="match status" value="1"/>
</dbReference>
<dbReference type="Proteomes" id="UP001470230">
    <property type="component" value="Unassembled WGS sequence"/>
</dbReference>
<evidence type="ECO:0000256" key="2">
    <source>
        <dbReference type="ARBA" id="ARBA00022837"/>
    </source>
</evidence>
<evidence type="ECO:0000256" key="3">
    <source>
        <dbReference type="SAM" id="MobiDB-lite"/>
    </source>
</evidence>
<protein>
    <submittedName>
        <fullName evidence="5">Cytosolic phospholipase A2 delta</fullName>
    </submittedName>
</protein>
<evidence type="ECO:0000313" key="5">
    <source>
        <dbReference type="EMBL" id="KAK8853740.1"/>
    </source>
</evidence>
<dbReference type="Pfam" id="PF00168">
    <property type="entry name" value="C2"/>
    <property type="match status" value="1"/>
</dbReference>
<organism evidence="5 6">
    <name type="scientific">Tritrichomonas musculus</name>
    <dbReference type="NCBI Taxonomy" id="1915356"/>
    <lineage>
        <taxon>Eukaryota</taxon>
        <taxon>Metamonada</taxon>
        <taxon>Parabasalia</taxon>
        <taxon>Tritrichomonadida</taxon>
        <taxon>Tritrichomonadidae</taxon>
        <taxon>Tritrichomonas</taxon>
    </lineage>
</organism>
<evidence type="ECO:0000256" key="1">
    <source>
        <dbReference type="ARBA" id="ARBA00022723"/>
    </source>
</evidence>
<evidence type="ECO:0000313" key="6">
    <source>
        <dbReference type="Proteomes" id="UP001470230"/>
    </source>
</evidence>
<dbReference type="EMBL" id="JAPFFF010000021">
    <property type="protein sequence ID" value="KAK8853740.1"/>
    <property type="molecule type" value="Genomic_DNA"/>
</dbReference>
<keyword evidence="2" id="KW-0106">Calcium</keyword>
<feature type="domain" description="C2" evidence="4">
    <location>
        <begin position="1"/>
        <end position="110"/>
    </location>
</feature>
<dbReference type="InterPro" id="IPR000008">
    <property type="entry name" value="C2_dom"/>
</dbReference>
<dbReference type="SMART" id="SM00239">
    <property type="entry name" value="C2"/>
    <property type="match status" value="1"/>
</dbReference>
<evidence type="ECO:0000259" key="4">
    <source>
        <dbReference type="PROSITE" id="PS50004"/>
    </source>
</evidence>
<keyword evidence="6" id="KW-1185">Reference proteome</keyword>
<name>A0ABR2HVX0_9EUKA</name>
<dbReference type="SUPFAM" id="SSF49562">
    <property type="entry name" value="C2 domain (Calcium/lipid-binding domain, CaLB)"/>
    <property type="match status" value="1"/>
</dbReference>
<gene>
    <name evidence="5" type="ORF">M9Y10_016283</name>
</gene>
<dbReference type="InterPro" id="IPR035892">
    <property type="entry name" value="C2_domain_sf"/>
</dbReference>
<dbReference type="CDD" id="cd00030">
    <property type="entry name" value="C2"/>
    <property type="match status" value="1"/>
</dbReference>
<feature type="compositionally biased region" description="Polar residues" evidence="3">
    <location>
        <begin position="143"/>
        <end position="162"/>
    </location>
</feature>
<dbReference type="PANTHER" id="PTHR45911">
    <property type="entry name" value="C2 DOMAIN-CONTAINING PROTEIN"/>
    <property type="match status" value="1"/>
</dbReference>
<sequence>MRLDVNVIGAKNLPKLNPKLPQKPYCVVQILDIDTHFQTKISTNPTNPEWNETFTFTGLSDSPITISFTVYNKEKVISSNNYDLSNITPGAEFNDWFDLAPEIKSKNKQKSGGKIHFSLLFTAEQEDNKDIIEEEEEDKIDSNPMTPRSSPQQSQFLSSGSPLSPRMKGDRTRKKILNDEGDIEQVENEAKETAEQKYNLFLRTAAPGLLDNSKVVEKMRENQEE</sequence>